<name>A0A0D0E8A3_9AGAM</name>
<feature type="chain" id="PRO_5002208866" description="FAD-binding PCMH-type domain-containing protein" evidence="5">
    <location>
        <begin position="19"/>
        <end position="480"/>
    </location>
</feature>
<dbReference type="InParanoid" id="A0A0D0E8A3"/>
<evidence type="ECO:0000256" key="2">
    <source>
        <dbReference type="ARBA" id="ARBA00022630"/>
    </source>
</evidence>
<sequence>MAFRTFVAFVSFSTLIAASLDNGGTLAGEHNTAAACEQIAASVSAASGVYYPGTLPYPRGITHWASSSSQNATCSFEPGTAEDLGKALQIIGAMRTPFAVKGGGHTTNPGFSSTIGVQISMFRFSDVVYDLGAQTATIGAGLTWDAVYAALEPYDVNVVGARGPGVGVSGLCLGGGYSYLTNQYGLTIDTVEAYELVSPDGTVRNVTEKSNSELFFGLRGIVTRFTLQTFPQTQVWGGFISYTPDHVEEVNQATANFAANTTDPKAALMITYDYFGSRKSLAPSALIFYNAPTPPSGVFDEFLAIPALVTNVTTLSFSALVKTSMANATYGSRAIFNTISGLNYSTSFLDAIVNETTFWGTSLDAQFVSYVVEPFIPSLYTHASTPPAFPPSRAQGITPLKIYYSWANETSDDSMHSAARQSASTLSAQSGVSDAARYPNYAIYDTPLENIYGDNLPRLRSLKAQVDPKNVMGLAGGFKF</sequence>
<dbReference type="GO" id="GO:0016491">
    <property type="term" value="F:oxidoreductase activity"/>
    <property type="evidence" value="ECO:0007669"/>
    <property type="project" value="UniProtKB-KW"/>
</dbReference>
<gene>
    <name evidence="7" type="ORF">PAXRUDRAFT_142187</name>
</gene>
<dbReference type="PANTHER" id="PTHR42973">
    <property type="entry name" value="BINDING OXIDOREDUCTASE, PUTATIVE (AFU_ORTHOLOGUE AFUA_1G17690)-RELATED"/>
    <property type="match status" value="1"/>
</dbReference>
<reference evidence="7 8" key="1">
    <citation type="submission" date="2014-04" db="EMBL/GenBank/DDBJ databases">
        <authorList>
            <consortium name="DOE Joint Genome Institute"/>
            <person name="Kuo A."/>
            <person name="Kohler A."/>
            <person name="Jargeat P."/>
            <person name="Nagy L.G."/>
            <person name="Floudas D."/>
            <person name="Copeland A."/>
            <person name="Barry K.W."/>
            <person name="Cichocki N."/>
            <person name="Veneault-Fourrey C."/>
            <person name="LaButti K."/>
            <person name="Lindquist E.A."/>
            <person name="Lipzen A."/>
            <person name="Lundell T."/>
            <person name="Morin E."/>
            <person name="Murat C."/>
            <person name="Sun H."/>
            <person name="Tunlid A."/>
            <person name="Henrissat B."/>
            <person name="Grigoriev I.V."/>
            <person name="Hibbett D.S."/>
            <person name="Martin F."/>
            <person name="Nordberg H.P."/>
            <person name="Cantor M.N."/>
            <person name="Hua S.X."/>
        </authorList>
    </citation>
    <scope>NUCLEOTIDE SEQUENCE [LARGE SCALE GENOMIC DNA]</scope>
    <source>
        <strain evidence="7 8">Ve08.2h10</strain>
    </source>
</reference>
<evidence type="ECO:0000256" key="3">
    <source>
        <dbReference type="ARBA" id="ARBA00022827"/>
    </source>
</evidence>
<evidence type="ECO:0000256" key="5">
    <source>
        <dbReference type="SAM" id="SignalP"/>
    </source>
</evidence>
<keyword evidence="2" id="KW-0285">Flavoprotein</keyword>
<dbReference type="AlphaFoldDB" id="A0A0D0E8A3"/>
<dbReference type="OrthoDB" id="2151789at2759"/>
<dbReference type="PANTHER" id="PTHR42973:SF13">
    <property type="entry name" value="FAD-BINDING PCMH-TYPE DOMAIN-CONTAINING PROTEIN"/>
    <property type="match status" value="1"/>
</dbReference>
<dbReference type="InterPro" id="IPR036318">
    <property type="entry name" value="FAD-bd_PCMH-like_sf"/>
</dbReference>
<dbReference type="InterPro" id="IPR016166">
    <property type="entry name" value="FAD-bd_PCMH"/>
</dbReference>
<organism evidence="7 8">
    <name type="scientific">Paxillus rubicundulus Ve08.2h10</name>
    <dbReference type="NCBI Taxonomy" id="930991"/>
    <lineage>
        <taxon>Eukaryota</taxon>
        <taxon>Fungi</taxon>
        <taxon>Dikarya</taxon>
        <taxon>Basidiomycota</taxon>
        <taxon>Agaricomycotina</taxon>
        <taxon>Agaricomycetes</taxon>
        <taxon>Agaricomycetidae</taxon>
        <taxon>Boletales</taxon>
        <taxon>Paxilineae</taxon>
        <taxon>Paxillaceae</taxon>
        <taxon>Paxillus</taxon>
    </lineage>
</organism>
<keyword evidence="5" id="KW-0732">Signal</keyword>
<protein>
    <recommendedName>
        <fullName evidence="6">FAD-binding PCMH-type domain-containing protein</fullName>
    </recommendedName>
</protein>
<evidence type="ECO:0000313" key="7">
    <source>
        <dbReference type="EMBL" id="KIK94765.1"/>
    </source>
</evidence>
<dbReference type="STRING" id="930991.A0A0D0E8A3"/>
<evidence type="ECO:0000313" key="8">
    <source>
        <dbReference type="Proteomes" id="UP000054538"/>
    </source>
</evidence>
<feature type="signal peptide" evidence="5">
    <location>
        <begin position="1"/>
        <end position="18"/>
    </location>
</feature>
<accession>A0A0D0E8A3</accession>
<dbReference type="InterPro" id="IPR050416">
    <property type="entry name" value="FAD-linked_Oxidoreductase"/>
</dbReference>
<dbReference type="Pfam" id="PF01565">
    <property type="entry name" value="FAD_binding_4"/>
    <property type="match status" value="1"/>
</dbReference>
<dbReference type="InterPro" id="IPR012951">
    <property type="entry name" value="BBE"/>
</dbReference>
<dbReference type="InterPro" id="IPR016169">
    <property type="entry name" value="FAD-bd_PCMH_sub2"/>
</dbReference>
<dbReference type="EMBL" id="KN825086">
    <property type="protein sequence ID" value="KIK94765.1"/>
    <property type="molecule type" value="Genomic_DNA"/>
</dbReference>
<dbReference type="PROSITE" id="PS51387">
    <property type="entry name" value="FAD_PCMH"/>
    <property type="match status" value="1"/>
</dbReference>
<keyword evidence="4" id="KW-0560">Oxidoreductase</keyword>
<dbReference type="Proteomes" id="UP000054538">
    <property type="component" value="Unassembled WGS sequence"/>
</dbReference>
<evidence type="ECO:0000259" key="6">
    <source>
        <dbReference type="PROSITE" id="PS51387"/>
    </source>
</evidence>
<dbReference type="GO" id="GO:0071949">
    <property type="term" value="F:FAD binding"/>
    <property type="evidence" value="ECO:0007669"/>
    <property type="project" value="InterPro"/>
</dbReference>
<feature type="domain" description="FAD-binding PCMH-type" evidence="6">
    <location>
        <begin position="68"/>
        <end position="232"/>
    </location>
</feature>
<evidence type="ECO:0000256" key="1">
    <source>
        <dbReference type="ARBA" id="ARBA00005466"/>
    </source>
</evidence>
<dbReference type="Pfam" id="PF08031">
    <property type="entry name" value="BBE"/>
    <property type="match status" value="1"/>
</dbReference>
<dbReference type="HOGENOM" id="CLU_018354_1_0_1"/>
<keyword evidence="8" id="KW-1185">Reference proteome</keyword>
<keyword evidence="3" id="KW-0274">FAD</keyword>
<proteinExistence type="inferred from homology"/>
<dbReference type="SUPFAM" id="SSF56176">
    <property type="entry name" value="FAD-binding/transporter-associated domain-like"/>
    <property type="match status" value="1"/>
</dbReference>
<dbReference type="Gene3D" id="3.30.465.10">
    <property type="match status" value="1"/>
</dbReference>
<evidence type="ECO:0000256" key="4">
    <source>
        <dbReference type="ARBA" id="ARBA00023002"/>
    </source>
</evidence>
<reference evidence="8" key="2">
    <citation type="submission" date="2015-01" db="EMBL/GenBank/DDBJ databases">
        <title>Evolutionary Origins and Diversification of the Mycorrhizal Mutualists.</title>
        <authorList>
            <consortium name="DOE Joint Genome Institute"/>
            <consortium name="Mycorrhizal Genomics Consortium"/>
            <person name="Kohler A."/>
            <person name="Kuo A."/>
            <person name="Nagy L.G."/>
            <person name="Floudas D."/>
            <person name="Copeland A."/>
            <person name="Barry K.W."/>
            <person name="Cichocki N."/>
            <person name="Veneault-Fourrey C."/>
            <person name="LaButti K."/>
            <person name="Lindquist E.A."/>
            <person name="Lipzen A."/>
            <person name="Lundell T."/>
            <person name="Morin E."/>
            <person name="Murat C."/>
            <person name="Riley R."/>
            <person name="Ohm R."/>
            <person name="Sun H."/>
            <person name="Tunlid A."/>
            <person name="Henrissat B."/>
            <person name="Grigoriev I.V."/>
            <person name="Hibbett D.S."/>
            <person name="Martin F."/>
        </authorList>
    </citation>
    <scope>NUCLEOTIDE SEQUENCE [LARGE SCALE GENOMIC DNA]</scope>
    <source>
        <strain evidence="8">Ve08.2h10</strain>
    </source>
</reference>
<dbReference type="InterPro" id="IPR006094">
    <property type="entry name" value="Oxid_FAD_bind_N"/>
</dbReference>
<comment type="similarity">
    <text evidence="1">Belongs to the oxygen-dependent FAD-linked oxidoreductase family.</text>
</comment>